<dbReference type="EMBL" id="CAMPGE010029873">
    <property type="protein sequence ID" value="CAI2387357.1"/>
    <property type="molecule type" value="Genomic_DNA"/>
</dbReference>
<feature type="compositionally biased region" description="Polar residues" evidence="1">
    <location>
        <begin position="239"/>
        <end position="254"/>
    </location>
</feature>
<accession>A0AAD1YA26</accession>
<gene>
    <name evidence="2" type="ORF">ECRASSUSDP1_LOCUS28987</name>
</gene>
<comment type="caution">
    <text evidence="2">The sequence shown here is derived from an EMBL/GenBank/DDBJ whole genome shotgun (WGS) entry which is preliminary data.</text>
</comment>
<organism evidence="2 3">
    <name type="scientific">Euplotes crassus</name>
    <dbReference type="NCBI Taxonomy" id="5936"/>
    <lineage>
        <taxon>Eukaryota</taxon>
        <taxon>Sar</taxon>
        <taxon>Alveolata</taxon>
        <taxon>Ciliophora</taxon>
        <taxon>Intramacronucleata</taxon>
        <taxon>Spirotrichea</taxon>
        <taxon>Hypotrichia</taxon>
        <taxon>Euplotida</taxon>
        <taxon>Euplotidae</taxon>
        <taxon>Moneuplotes</taxon>
    </lineage>
</organism>
<dbReference type="Proteomes" id="UP001295684">
    <property type="component" value="Unassembled WGS sequence"/>
</dbReference>
<evidence type="ECO:0000313" key="3">
    <source>
        <dbReference type="Proteomes" id="UP001295684"/>
    </source>
</evidence>
<evidence type="ECO:0000313" key="2">
    <source>
        <dbReference type="EMBL" id="CAI2387357.1"/>
    </source>
</evidence>
<evidence type="ECO:0000256" key="1">
    <source>
        <dbReference type="SAM" id="MobiDB-lite"/>
    </source>
</evidence>
<dbReference type="AlphaFoldDB" id="A0AAD1YA26"/>
<keyword evidence="3" id="KW-1185">Reference proteome</keyword>
<reference evidence="2" key="1">
    <citation type="submission" date="2023-07" db="EMBL/GenBank/DDBJ databases">
        <authorList>
            <consortium name="AG Swart"/>
            <person name="Singh M."/>
            <person name="Singh A."/>
            <person name="Seah K."/>
            <person name="Emmerich C."/>
        </authorList>
    </citation>
    <scope>NUCLEOTIDE SEQUENCE</scope>
    <source>
        <strain evidence="2">DP1</strain>
    </source>
</reference>
<sequence>MKAQQEKEKDYLNRNLPYETPYINFSMRHAIIKKGKESTKYKPRSRIHKMLSDRKRSALDLKFIRNQTFNPIVDHNIQLQKPETITLNINNKAQFSESDTADYKILTPSFKQGIKTLLTISRSMKDMIEHTKKKAYPQKTLTRDVIMKPVRSKNFSQQISMIKSRTITKKATENLEKRLLRNILMHDRTGEGFVKRLFSPVLKTKGKGVKEVSEKGDGRNLDLDLRCCVHKRSESYGSVSKSEVSWAPSPQYTPDSKRSSLGFKDSPKNKLKPKNIEKNNSIGFRIDSSCMKKVEASSENTNRKEIDKKNKRLLASSADYSNIQTYKRQRPNLKPYAHGGPIVHNSIDDCRATIRTTKCKKRIKYSSKCVKTTQIKSVKKKRKLKKMKNISDNIFGSLKLFISSTNEPRESIKTRTQQLSKARKKKVSCKRKLSIATSSLVNTRTRGNSYYGDSCRNSTKNKVISSPLTAVQSSYVSSYSIIRD</sequence>
<feature type="region of interest" description="Disordered" evidence="1">
    <location>
        <begin position="239"/>
        <end position="278"/>
    </location>
</feature>
<protein>
    <submittedName>
        <fullName evidence="2">Uncharacterized protein</fullName>
    </submittedName>
</protein>
<name>A0AAD1YA26_EUPCR</name>
<proteinExistence type="predicted"/>